<protein>
    <recommendedName>
        <fullName evidence="3">Protein kinase domain-containing protein</fullName>
    </recommendedName>
</protein>
<dbReference type="InterPro" id="IPR006597">
    <property type="entry name" value="Sel1-like"/>
</dbReference>
<dbReference type="InterPro" id="IPR011990">
    <property type="entry name" value="TPR-like_helical_dom_sf"/>
</dbReference>
<sequence length="282" mass="32755">MKNGTDSLEEEELQTKDFADKAVAPENNKTYKSDVYSLGYIIHFILYGKSPKNDDDEMVINEGFVFKSSLNHDPAKRPNIFEMMDIFYSNFLSKIIFEYKKHYLLSLSIQKDPQAQFNLGLIYQEGRNVKRDIDKAIHHYSLAANQNYPQAQFNLGLIYSEGRYVTRDINKAIHHYSLAANQNYKKAQCNLGRIYYNGQYVTRDINKAIHYYSLAAKQNDPYAQFALGLIYIGNIIDQNIKKSTYYIILASKNKLKLANFMHAVLLHEGIYIKKDIQQAIHY</sequence>
<evidence type="ECO:0000313" key="2">
    <source>
        <dbReference type="Proteomes" id="UP001470230"/>
    </source>
</evidence>
<name>A0ABR2KNI9_9EUKA</name>
<dbReference type="EMBL" id="JAPFFF010000004">
    <property type="protein sequence ID" value="KAK8891530.1"/>
    <property type="molecule type" value="Genomic_DNA"/>
</dbReference>
<dbReference type="InterPro" id="IPR011009">
    <property type="entry name" value="Kinase-like_dom_sf"/>
</dbReference>
<accession>A0ABR2KNI9</accession>
<gene>
    <name evidence="1" type="ORF">M9Y10_028742</name>
</gene>
<reference evidence="1 2" key="1">
    <citation type="submission" date="2024-04" db="EMBL/GenBank/DDBJ databases">
        <title>Tritrichomonas musculus Genome.</title>
        <authorList>
            <person name="Alves-Ferreira E."/>
            <person name="Grigg M."/>
            <person name="Lorenzi H."/>
            <person name="Galac M."/>
        </authorList>
    </citation>
    <scope>NUCLEOTIDE SEQUENCE [LARGE SCALE GENOMIC DNA]</scope>
    <source>
        <strain evidence="1 2">EAF2021</strain>
    </source>
</reference>
<organism evidence="1 2">
    <name type="scientific">Tritrichomonas musculus</name>
    <dbReference type="NCBI Taxonomy" id="1915356"/>
    <lineage>
        <taxon>Eukaryota</taxon>
        <taxon>Metamonada</taxon>
        <taxon>Parabasalia</taxon>
        <taxon>Tritrichomonadida</taxon>
        <taxon>Tritrichomonadidae</taxon>
        <taxon>Tritrichomonas</taxon>
    </lineage>
</organism>
<dbReference type="Pfam" id="PF08238">
    <property type="entry name" value="Sel1"/>
    <property type="match status" value="5"/>
</dbReference>
<dbReference type="Gene3D" id="1.10.510.10">
    <property type="entry name" value="Transferase(Phosphotransferase) domain 1"/>
    <property type="match status" value="1"/>
</dbReference>
<dbReference type="Proteomes" id="UP001470230">
    <property type="component" value="Unassembled WGS sequence"/>
</dbReference>
<dbReference type="PANTHER" id="PTHR45011:SF1">
    <property type="entry name" value="DAP3-BINDING CELL DEATH ENHANCER 1"/>
    <property type="match status" value="1"/>
</dbReference>
<dbReference type="SUPFAM" id="SSF56112">
    <property type="entry name" value="Protein kinase-like (PK-like)"/>
    <property type="match status" value="1"/>
</dbReference>
<dbReference type="SUPFAM" id="SSF81901">
    <property type="entry name" value="HCP-like"/>
    <property type="match status" value="1"/>
</dbReference>
<evidence type="ECO:0000313" key="1">
    <source>
        <dbReference type="EMBL" id="KAK8891530.1"/>
    </source>
</evidence>
<dbReference type="InterPro" id="IPR052748">
    <property type="entry name" value="ISR_Activator"/>
</dbReference>
<dbReference type="Gene3D" id="1.25.40.10">
    <property type="entry name" value="Tetratricopeptide repeat domain"/>
    <property type="match status" value="2"/>
</dbReference>
<keyword evidence="2" id="KW-1185">Reference proteome</keyword>
<evidence type="ECO:0008006" key="3">
    <source>
        <dbReference type="Google" id="ProtNLM"/>
    </source>
</evidence>
<comment type="caution">
    <text evidence="1">The sequence shown here is derived from an EMBL/GenBank/DDBJ whole genome shotgun (WGS) entry which is preliminary data.</text>
</comment>
<proteinExistence type="predicted"/>
<dbReference type="SMART" id="SM00671">
    <property type="entry name" value="SEL1"/>
    <property type="match status" value="4"/>
</dbReference>
<dbReference type="PANTHER" id="PTHR45011">
    <property type="entry name" value="DAP3-BINDING CELL DEATH ENHANCER 1"/>
    <property type="match status" value="1"/>
</dbReference>